<dbReference type="Gene3D" id="2.10.290.10">
    <property type="entry name" value="YfgJ-like"/>
    <property type="match status" value="1"/>
</dbReference>
<dbReference type="RefSeq" id="WP_124231537.1">
    <property type="nucleotide sequence ID" value="NZ_RHHM01000001.1"/>
</dbReference>
<dbReference type="OrthoDB" id="5405751at2"/>
<keyword evidence="1" id="KW-0347">Helicase</keyword>
<keyword evidence="1" id="KW-0378">Hydrolase</keyword>
<proteinExistence type="predicted"/>
<keyword evidence="1" id="KW-0067">ATP-binding</keyword>
<dbReference type="GO" id="GO:0004386">
    <property type="term" value="F:helicase activity"/>
    <property type="evidence" value="ECO:0007669"/>
    <property type="project" value="UniProtKB-KW"/>
</dbReference>
<protein>
    <submittedName>
        <fullName evidence="1">Primosomal protein N' (Replication factor Y)-superfamily II helicase</fullName>
    </submittedName>
</protein>
<evidence type="ECO:0000313" key="1">
    <source>
        <dbReference type="EMBL" id="RQM40096.1"/>
    </source>
</evidence>
<keyword evidence="2" id="KW-1185">Reference proteome</keyword>
<name>A0A3N6SQI0_9GAMM</name>
<dbReference type="AlphaFoldDB" id="A0A3N6SQI0"/>
<keyword evidence="1" id="KW-0547">Nucleotide-binding</keyword>
<dbReference type="EMBL" id="RHHM01000001">
    <property type="protein sequence ID" value="RQM40096.1"/>
    <property type="molecule type" value="Genomic_DNA"/>
</dbReference>
<dbReference type="InterPro" id="IPR029037">
    <property type="entry name" value="DUF1407/YfgJ-like_sf"/>
</dbReference>
<accession>A0A3N6SQI0</accession>
<gene>
    <name evidence="1" type="ORF">EB241_02045</name>
</gene>
<dbReference type="SUPFAM" id="SSF161187">
    <property type="entry name" value="YfgJ-like"/>
    <property type="match status" value="1"/>
</dbReference>
<dbReference type="InterPro" id="IPR010807">
    <property type="entry name" value="YfgJ-like"/>
</dbReference>
<dbReference type="Pfam" id="PF07191">
    <property type="entry name" value="Zn_ribbon_6"/>
    <property type="match status" value="1"/>
</dbReference>
<comment type="caution">
    <text evidence="1">The sequence shown here is derived from an EMBL/GenBank/DDBJ whole genome shotgun (WGS) entry which is preliminary data.</text>
</comment>
<reference evidence="1 2" key="1">
    <citation type="submission" date="2018-10" db="EMBL/GenBank/DDBJ databases">
        <title>Draft genome sequence for the type isolate of Erwinia psidii, agent causal of bacterial blight in guava (Psidium guajava) and wilt and die-back of Eucalyptus spp.</title>
        <authorList>
            <person name="Hermenegildo P.S."/>
            <person name="Santos S.A."/>
            <person name="Guimaraes L.M.S."/>
            <person name="Vidigal P.M.P."/>
            <person name="Pereira I.C."/>
            <person name="Badel J.L."/>
            <person name="Alfenas-Zerbini P."/>
            <person name="Ferreira M.A.S.V."/>
            <person name="Alfenas A.C."/>
        </authorList>
    </citation>
    <scope>NUCLEOTIDE SEQUENCE [LARGE SCALE GENOMIC DNA]</scope>
    <source>
        <strain evidence="1 2">IBSBF 435</strain>
    </source>
</reference>
<evidence type="ECO:0000313" key="2">
    <source>
        <dbReference type="Proteomes" id="UP000279457"/>
    </source>
</evidence>
<organism evidence="1 2">
    <name type="scientific">Erwinia psidii</name>
    <dbReference type="NCBI Taxonomy" id="69224"/>
    <lineage>
        <taxon>Bacteria</taxon>
        <taxon>Pseudomonadati</taxon>
        <taxon>Pseudomonadota</taxon>
        <taxon>Gammaproteobacteria</taxon>
        <taxon>Enterobacterales</taxon>
        <taxon>Erwiniaceae</taxon>
        <taxon>Erwinia</taxon>
    </lineage>
</organism>
<dbReference type="Proteomes" id="UP000279457">
    <property type="component" value="Unassembled WGS sequence"/>
</dbReference>
<sequence length="72" mass="7885">MSELCPFCQHLLSTKDGHFHCADCDRAFGVQPVCPDCATPLQVLKACGAVDYFCTSGHGLISKKRVKYILLP</sequence>